<feature type="transmembrane region" description="Helical" evidence="1">
    <location>
        <begin position="82"/>
        <end position="115"/>
    </location>
</feature>
<proteinExistence type="predicted"/>
<name>A0A1M7P0M5_9HYPH</name>
<dbReference type="STRING" id="735517.SAMN05444272_4064"/>
<feature type="domain" description="DUF1468" evidence="2">
    <location>
        <begin position="7"/>
        <end position="147"/>
    </location>
</feature>
<accession>A0A1M7P0M5</accession>
<dbReference type="EMBL" id="FRBW01000005">
    <property type="protein sequence ID" value="SHN09488.1"/>
    <property type="molecule type" value="Genomic_DNA"/>
</dbReference>
<sequence length="155" mass="16343">MKIHDSLIGALLFALGLWVLTTALNYPQLQGQSIGPGTFPGVLGALFMAGGVALAAAGLRAQGMRIIHFDPGWRHPARLAAALIATVGVVIFSLGFETIGFPVGGFVLLTALFFFSGYRGLTWVLIAATFVLAVHLLMTRLLYVPLPAGLLKGIL</sequence>
<reference evidence="3 4" key="1">
    <citation type="submission" date="2016-11" db="EMBL/GenBank/DDBJ databases">
        <authorList>
            <person name="Jaros S."/>
            <person name="Januszkiewicz K."/>
            <person name="Wedrychowicz H."/>
        </authorList>
    </citation>
    <scope>NUCLEOTIDE SEQUENCE [LARGE SCALE GENOMIC DNA]</scope>
    <source>
        <strain evidence="3 4">DSM 22153</strain>
    </source>
</reference>
<evidence type="ECO:0000259" key="2">
    <source>
        <dbReference type="Pfam" id="PF07331"/>
    </source>
</evidence>
<protein>
    <submittedName>
        <fullName evidence="3">Tripartite tricarboxylate transporter TctB family protein</fullName>
    </submittedName>
</protein>
<feature type="transmembrane region" description="Helical" evidence="1">
    <location>
        <begin position="39"/>
        <end position="61"/>
    </location>
</feature>
<dbReference type="RefSeq" id="WP_073015169.1">
    <property type="nucleotide sequence ID" value="NZ_FRBW01000005.1"/>
</dbReference>
<keyword evidence="1" id="KW-0812">Transmembrane</keyword>
<evidence type="ECO:0000313" key="4">
    <source>
        <dbReference type="Proteomes" id="UP000186002"/>
    </source>
</evidence>
<organism evidence="3 4">
    <name type="scientific">Roseibium suaedae</name>
    <dbReference type="NCBI Taxonomy" id="735517"/>
    <lineage>
        <taxon>Bacteria</taxon>
        <taxon>Pseudomonadati</taxon>
        <taxon>Pseudomonadota</taxon>
        <taxon>Alphaproteobacteria</taxon>
        <taxon>Hyphomicrobiales</taxon>
        <taxon>Stappiaceae</taxon>
        <taxon>Roseibium</taxon>
    </lineage>
</organism>
<dbReference type="OrthoDB" id="8907787at2"/>
<dbReference type="Proteomes" id="UP000186002">
    <property type="component" value="Unassembled WGS sequence"/>
</dbReference>
<dbReference type="Pfam" id="PF07331">
    <property type="entry name" value="TctB"/>
    <property type="match status" value="1"/>
</dbReference>
<keyword evidence="4" id="KW-1185">Reference proteome</keyword>
<evidence type="ECO:0000313" key="3">
    <source>
        <dbReference type="EMBL" id="SHN09488.1"/>
    </source>
</evidence>
<feature type="transmembrane region" description="Helical" evidence="1">
    <location>
        <begin position="121"/>
        <end position="143"/>
    </location>
</feature>
<dbReference type="AlphaFoldDB" id="A0A1M7P0M5"/>
<dbReference type="InterPro" id="IPR009936">
    <property type="entry name" value="DUF1468"/>
</dbReference>
<keyword evidence="1" id="KW-0472">Membrane</keyword>
<evidence type="ECO:0000256" key="1">
    <source>
        <dbReference type="SAM" id="Phobius"/>
    </source>
</evidence>
<keyword evidence="1" id="KW-1133">Transmembrane helix</keyword>
<gene>
    <name evidence="3" type="ORF">SAMN05444272_4064</name>
</gene>